<dbReference type="WBParaSite" id="PS1159_v2.g6842.t1">
    <property type="protein sequence ID" value="PS1159_v2.g6842.t1"/>
    <property type="gene ID" value="PS1159_v2.g6842"/>
</dbReference>
<sequence>MQTTTSTSTEIPSTSSSVRQKTPSETTLSTTASLTSTTSPIETSQNSTSLPVETTTDQISTEALTTESSNPKSSTRPTTEDTASSSKPSTTSSLFFETSKGDTTLPSTEQSISTSFIQKESTSRVTDATSTILNDKISTATSTKGNTGESSQSNMNDGNHVSTTEMPLSLDPSTKTSAATSNEMSQEFLTTTPTSMIDKTETASNTQSVSTTIEKNEISSATPPPPSIASSESNIQTSTTLLKRSSTVLPKSETTTTDEIAKAKQKTTSVSTEEIKASTELTQNEQLTTTKTESGFGDTTTNLPSSLGTEQASTLEPPTPKPSLTPLDDSPDSPLVYSKVKFELPPPKIYQDPPFWVQIVIHAFCVFYLFFMIMIGAVRIFARPQFGAQ</sequence>
<accession>A0AC35GN07</accession>
<dbReference type="Proteomes" id="UP000887580">
    <property type="component" value="Unplaced"/>
</dbReference>
<evidence type="ECO:0000313" key="2">
    <source>
        <dbReference type="WBParaSite" id="PS1159_v2.g6842.t1"/>
    </source>
</evidence>
<evidence type="ECO:0000313" key="1">
    <source>
        <dbReference type="Proteomes" id="UP000887580"/>
    </source>
</evidence>
<name>A0AC35GN07_9BILA</name>
<reference evidence="2" key="1">
    <citation type="submission" date="2022-11" db="UniProtKB">
        <authorList>
            <consortium name="WormBaseParasite"/>
        </authorList>
    </citation>
    <scope>IDENTIFICATION</scope>
</reference>
<proteinExistence type="predicted"/>
<protein>
    <submittedName>
        <fullName evidence="2">Uncharacterized protein</fullName>
    </submittedName>
</protein>
<organism evidence="1 2">
    <name type="scientific">Panagrolaimus sp. PS1159</name>
    <dbReference type="NCBI Taxonomy" id="55785"/>
    <lineage>
        <taxon>Eukaryota</taxon>
        <taxon>Metazoa</taxon>
        <taxon>Ecdysozoa</taxon>
        <taxon>Nematoda</taxon>
        <taxon>Chromadorea</taxon>
        <taxon>Rhabditida</taxon>
        <taxon>Tylenchina</taxon>
        <taxon>Panagrolaimomorpha</taxon>
        <taxon>Panagrolaimoidea</taxon>
        <taxon>Panagrolaimidae</taxon>
        <taxon>Panagrolaimus</taxon>
    </lineage>
</organism>